<dbReference type="CDD" id="cd06263">
    <property type="entry name" value="MAM"/>
    <property type="match status" value="1"/>
</dbReference>
<comment type="caution">
    <text evidence="2">The sequence shown here is derived from an EMBL/GenBank/DDBJ whole genome shotgun (WGS) entry which is preliminary data.</text>
</comment>
<dbReference type="EMBL" id="BMAT01002168">
    <property type="protein sequence ID" value="GFS00411.1"/>
    <property type="molecule type" value="Genomic_DNA"/>
</dbReference>
<feature type="domain" description="MAM" evidence="1">
    <location>
        <begin position="1"/>
        <end position="114"/>
    </location>
</feature>
<name>A0AAV4HV15_9GAST</name>
<dbReference type="InterPro" id="IPR013320">
    <property type="entry name" value="ConA-like_dom_sf"/>
</dbReference>
<dbReference type="InterPro" id="IPR000998">
    <property type="entry name" value="MAM_dom"/>
</dbReference>
<gene>
    <name evidence="2" type="ORF">ElyMa_001070700</name>
</gene>
<dbReference type="InterPro" id="IPR051560">
    <property type="entry name" value="MAM_domain-containing"/>
</dbReference>
<dbReference type="PROSITE" id="PS50060">
    <property type="entry name" value="MAM_2"/>
    <property type="match status" value="1"/>
</dbReference>
<dbReference type="GO" id="GO:0016020">
    <property type="term" value="C:membrane"/>
    <property type="evidence" value="ECO:0007669"/>
    <property type="project" value="InterPro"/>
</dbReference>
<dbReference type="SMART" id="SM00137">
    <property type="entry name" value="MAM"/>
    <property type="match status" value="1"/>
</dbReference>
<protein>
    <submittedName>
        <fullName evidence="2">MAM domain-containing glycosylphosphatidylinositol anchor protein 1</fullName>
    </submittedName>
</protein>
<evidence type="ECO:0000313" key="3">
    <source>
        <dbReference type="Proteomes" id="UP000762676"/>
    </source>
</evidence>
<proteinExistence type="predicted"/>
<dbReference type="Pfam" id="PF00629">
    <property type="entry name" value="MAM"/>
    <property type="match status" value="1"/>
</dbReference>
<dbReference type="PANTHER" id="PTHR23282">
    <property type="entry name" value="APICAL ENDOSOMAL GLYCOPROTEIN PRECURSOR"/>
    <property type="match status" value="1"/>
</dbReference>
<dbReference type="SUPFAM" id="SSF49899">
    <property type="entry name" value="Concanavalin A-like lectins/glucanases"/>
    <property type="match status" value="1"/>
</dbReference>
<evidence type="ECO:0000259" key="1">
    <source>
        <dbReference type="PROSITE" id="PS50060"/>
    </source>
</evidence>
<sequence length="152" mass="17210">MYIEASAKGRGSNAILYSPLYRGMSEQCLEFFYHMYGRHIGTLNVYAQARGDTLNVAWRAYGNQGDHWTNARLAIPRELARAGYQIAFEGITENGYQGDISIDDVSVTDGPCPVDEKIVAVRVEVNSTSVLRSGRTFTKKLRRKMRKRRGRQ</sequence>
<accession>A0AAV4HV15</accession>
<reference evidence="2 3" key="1">
    <citation type="journal article" date="2021" name="Elife">
        <title>Chloroplast acquisition without the gene transfer in kleptoplastic sea slugs, Plakobranchus ocellatus.</title>
        <authorList>
            <person name="Maeda T."/>
            <person name="Takahashi S."/>
            <person name="Yoshida T."/>
            <person name="Shimamura S."/>
            <person name="Takaki Y."/>
            <person name="Nagai Y."/>
            <person name="Toyoda A."/>
            <person name="Suzuki Y."/>
            <person name="Arimoto A."/>
            <person name="Ishii H."/>
            <person name="Satoh N."/>
            <person name="Nishiyama T."/>
            <person name="Hasebe M."/>
            <person name="Maruyama T."/>
            <person name="Minagawa J."/>
            <person name="Obokata J."/>
            <person name="Shigenobu S."/>
        </authorList>
    </citation>
    <scope>NUCLEOTIDE SEQUENCE [LARGE SCALE GENOMIC DNA]</scope>
</reference>
<organism evidence="2 3">
    <name type="scientific">Elysia marginata</name>
    <dbReference type="NCBI Taxonomy" id="1093978"/>
    <lineage>
        <taxon>Eukaryota</taxon>
        <taxon>Metazoa</taxon>
        <taxon>Spiralia</taxon>
        <taxon>Lophotrochozoa</taxon>
        <taxon>Mollusca</taxon>
        <taxon>Gastropoda</taxon>
        <taxon>Heterobranchia</taxon>
        <taxon>Euthyneura</taxon>
        <taxon>Panpulmonata</taxon>
        <taxon>Sacoglossa</taxon>
        <taxon>Placobranchoidea</taxon>
        <taxon>Plakobranchidae</taxon>
        <taxon>Elysia</taxon>
    </lineage>
</organism>
<dbReference type="PANTHER" id="PTHR23282:SF142">
    <property type="entry name" value="MAM DOMAIN-CONTAINING PROTEIN"/>
    <property type="match status" value="1"/>
</dbReference>
<evidence type="ECO:0000313" key="2">
    <source>
        <dbReference type="EMBL" id="GFS00411.1"/>
    </source>
</evidence>
<dbReference type="Proteomes" id="UP000762676">
    <property type="component" value="Unassembled WGS sequence"/>
</dbReference>
<keyword evidence="3" id="KW-1185">Reference proteome</keyword>
<dbReference type="AlphaFoldDB" id="A0AAV4HV15"/>
<dbReference type="Gene3D" id="2.60.120.200">
    <property type="match status" value="1"/>
</dbReference>